<keyword evidence="5" id="KW-0413">Isomerase</keyword>
<keyword evidence="4 9" id="KW-0067">ATP-binding</keyword>
<dbReference type="Proteomes" id="UP001597083">
    <property type="component" value="Unassembled WGS sequence"/>
</dbReference>
<protein>
    <recommendedName>
        <fullName evidence="7">DNA 3'-5' helicase</fullName>
        <ecNumber evidence="7">5.6.2.4</ecNumber>
    </recommendedName>
</protein>
<evidence type="ECO:0000313" key="12">
    <source>
        <dbReference type="Proteomes" id="UP001597083"/>
    </source>
</evidence>
<dbReference type="Pfam" id="PF00580">
    <property type="entry name" value="UvrD-helicase"/>
    <property type="match status" value="2"/>
</dbReference>
<keyword evidence="3 9" id="KW-0347">Helicase</keyword>
<comment type="catalytic activity">
    <reaction evidence="6">
        <text>Couples ATP hydrolysis with the unwinding of duplex DNA by translocating in the 3'-5' direction.</text>
        <dbReference type="EC" id="5.6.2.4"/>
    </reaction>
</comment>
<dbReference type="PROSITE" id="PS51198">
    <property type="entry name" value="UVRD_HELICASE_ATP_BIND"/>
    <property type="match status" value="1"/>
</dbReference>
<feature type="domain" description="UvrD-like helicase ATP-binding" evidence="10">
    <location>
        <begin position="10"/>
        <end position="370"/>
    </location>
</feature>
<dbReference type="InterPro" id="IPR000212">
    <property type="entry name" value="DNA_helicase_UvrD/REP"/>
</dbReference>
<comment type="catalytic activity">
    <reaction evidence="8">
        <text>ATP + H2O = ADP + phosphate + H(+)</text>
        <dbReference type="Rhea" id="RHEA:13065"/>
        <dbReference type="ChEBI" id="CHEBI:15377"/>
        <dbReference type="ChEBI" id="CHEBI:15378"/>
        <dbReference type="ChEBI" id="CHEBI:30616"/>
        <dbReference type="ChEBI" id="CHEBI:43474"/>
        <dbReference type="ChEBI" id="CHEBI:456216"/>
        <dbReference type="EC" id="5.6.2.4"/>
    </reaction>
</comment>
<evidence type="ECO:0000256" key="8">
    <source>
        <dbReference type="ARBA" id="ARBA00048988"/>
    </source>
</evidence>
<name>A0ABW3C9N8_9ACTN</name>
<dbReference type="InterPro" id="IPR014016">
    <property type="entry name" value="UvrD-like_ATP-bd"/>
</dbReference>
<sequence length="645" mass="71935">MSDTYADSPPLTSEQRCVVEQPPNARVLVTAGAGAGKTHTLVRRLDFLVAEGGLSAGEILVLTFSRAAVRELRNRLAEQGDSARHVRVQTFDSWALDLLMQVDASGEWQQRSFEQRIAGAGEAIEKGLAEEVYGEDLLHVVIDEVQDLVGSRRELVEVLLDEFDPGFTVVGDPAQSIYGFTVPDEERRADETNQFFVWLRNTFADELVELDLTENFRATTDEAKTALAYGPRLRRIAETNGSGDRDLYGDLRAELQANLTLGAIDEFTASALTEYEGSTAILCRTNGQALVISEQLASFGVPHRLQRSARDRVVPAWIGRLFRAVDGGHLTRARFEELLPNVLMEPAAASDRLWALLQRTGTGRGNDRSLDLGRLRQAVATGRLPDELTAQPPSPLVVSSFHRAKGLEFDRVVVVDPGPLREEAPEQARSSGRSKKHREVDVDEETRLLYVAMTRPRQDLLWLEPPDMRLIRIDSKVGRWARYFYQRWRRDGFELLGGDVHREQPAGMRDFTADARGLQDHLATNVRPGDEIVLERLHPEAIGLEESPPYLAMHGDRPIGAVSEAFRTSLYDHLKLNRTFEPRNWPRSITGIRVESIETVAGSEAAGVQSGLGPHGVWLAPRLMGLSRFHFDKSQREEDTGVTSQ</sequence>
<proteinExistence type="predicted"/>
<dbReference type="InterPro" id="IPR027417">
    <property type="entry name" value="P-loop_NTPase"/>
</dbReference>
<dbReference type="Pfam" id="PF13361">
    <property type="entry name" value="UvrD_C"/>
    <property type="match status" value="1"/>
</dbReference>
<feature type="binding site" evidence="9">
    <location>
        <begin position="31"/>
        <end position="38"/>
    </location>
    <ligand>
        <name>ATP</name>
        <dbReference type="ChEBI" id="CHEBI:30616"/>
    </ligand>
</feature>
<evidence type="ECO:0000256" key="2">
    <source>
        <dbReference type="ARBA" id="ARBA00022801"/>
    </source>
</evidence>
<evidence type="ECO:0000256" key="6">
    <source>
        <dbReference type="ARBA" id="ARBA00034617"/>
    </source>
</evidence>
<dbReference type="PANTHER" id="PTHR11070">
    <property type="entry name" value="UVRD / RECB / PCRA DNA HELICASE FAMILY MEMBER"/>
    <property type="match status" value="1"/>
</dbReference>
<evidence type="ECO:0000256" key="1">
    <source>
        <dbReference type="ARBA" id="ARBA00022741"/>
    </source>
</evidence>
<evidence type="ECO:0000313" key="11">
    <source>
        <dbReference type="EMBL" id="MFD0851218.1"/>
    </source>
</evidence>
<evidence type="ECO:0000256" key="4">
    <source>
        <dbReference type="ARBA" id="ARBA00022840"/>
    </source>
</evidence>
<evidence type="ECO:0000256" key="3">
    <source>
        <dbReference type="ARBA" id="ARBA00022806"/>
    </source>
</evidence>
<evidence type="ECO:0000256" key="7">
    <source>
        <dbReference type="ARBA" id="ARBA00034808"/>
    </source>
</evidence>
<dbReference type="InterPro" id="IPR014017">
    <property type="entry name" value="DNA_helicase_UvrD-like_C"/>
</dbReference>
<keyword evidence="1 9" id="KW-0547">Nucleotide-binding</keyword>
<dbReference type="CDD" id="cd17932">
    <property type="entry name" value="DEXQc_UvrD"/>
    <property type="match status" value="1"/>
</dbReference>
<dbReference type="PANTHER" id="PTHR11070:SF2">
    <property type="entry name" value="ATP-DEPENDENT DNA HELICASE SRS2"/>
    <property type="match status" value="1"/>
</dbReference>
<evidence type="ECO:0000259" key="10">
    <source>
        <dbReference type="PROSITE" id="PS51198"/>
    </source>
</evidence>
<dbReference type="EC" id="5.6.2.4" evidence="7"/>
<dbReference type="Gene3D" id="3.40.50.300">
    <property type="entry name" value="P-loop containing nucleotide triphosphate hydrolases"/>
    <property type="match status" value="2"/>
</dbReference>
<dbReference type="EMBL" id="JBHTIR010000278">
    <property type="protein sequence ID" value="MFD0851218.1"/>
    <property type="molecule type" value="Genomic_DNA"/>
</dbReference>
<comment type="caution">
    <text evidence="11">The sequence shown here is derived from an EMBL/GenBank/DDBJ whole genome shotgun (WGS) entry which is preliminary data.</text>
</comment>
<keyword evidence="12" id="KW-1185">Reference proteome</keyword>
<accession>A0ABW3C9N8</accession>
<evidence type="ECO:0000256" key="9">
    <source>
        <dbReference type="PROSITE-ProRule" id="PRU00560"/>
    </source>
</evidence>
<organism evidence="11 12">
    <name type="scientific">Actinomadura adrarensis</name>
    <dbReference type="NCBI Taxonomy" id="1819600"/>
    <lineage>
        <taxon>Bacteria</taxon>
        <taxon>Bacillati</taxon>
        <taxon>Actinomycetota</taxon>
        <taxon>Actinomycetes</taxon>
        <taxon>Streptosporangiales</taxon>
        <taxon>Thermomonosporaceae</taxon>
        <taxon>Actinomadura</taxon>
    </lineage>
</organism>
<reference evidence="12" key="1">
    <citation type="journal article" date="2019" name="Int. J. Syst. Evol. Microbiol.">
        <title>The Global Catalogue of Microorganisms (GCM) 10K type strain sequencing project: providing services to taxonomists for standard genome sequencing and annotation.</title>
        <authorList>
            <consortium name="The Broad Institute Genomics Platform"/>
            <consortium name="The Broad Institute Genome Sequencing Center for Infectious Disease"/>
            <person name="Wu L."/>
            <person name="Ma J."/>
        </authorList>
    </citation>
    <scope>NUCLEOTIDE SEQUENCE [LARGE SCALE GENOMIC DNA]</scope>
    <source>
        <strain evidence="12">JCM 31696</strain>
    </source>
</reference>
<keyword evidence="2 9" id="KW-0378">Hydrolase</keyword>
<evidence type="ECO:0000256" key="5">
    <source>
        <dbReference type="ARBA" id="ARBA00023235"/>
    </source>
</evidence>
<dbReference type="SUPFAM" id="SSF52540">
    <property type="entry name" value="P-loop containing nucleoside triphosphate hydrolases"/>
    <property type="match status" value="1"/>
</dbReference>
<gene>
    <name evidence="11" type="ORF">ACFQ07_03260</name>
</gene>